<feature type="signal peptide" evidence="1">
    <location>
        <begin position="1"/>
        <end position="19"/>
    </location>
</feature>
<reference evidence="2 3" key="1">
    <citation type="journal article" date="2019" name="Sci. Rep.">
        <title>Orb-weaving spider Araneus ventricosus genome elucidates the spidroin gene catalogue.</title>
        <authorList>
            <person name="Kono N."/>
            <person name="Nakamura H."/>
            <person name="Ohtoshi R."/>
            <person name="Moran D.A.P."/>
            <person name="Shinohara A."/>
            <person name="Yoshida Y."/>
            <person name="Fujiwara M."/>
            <person name="Mori M."/>
            <person name="Tomita M."/>
            <person name="Arakawa K."/>
        </authorList>
    </citation>
    <scope>NUCLEOTIDE SEQUENCE [LARGE SCALE GENOMIC DNA]</scope>
</reference>
<accession>A0A4Y2DL53</accession>
<dbReference type="OrthoDB" id="6425854at2759"/>
<proteinExistence type="predicted"/>
<gene>
    <name evidence="2" type="ORF">AVEN_193765_1</name>
</gene>
<comment type="caution">
    <text evidence="2">The sequence shown here is derived from an EMBL/GenBank/DDBJ whole genome shotgun (WGS) entry which is preliminary data.</text>
</comment>
<dbReference type="AlphaFoldDB" id="A0A4Y2DL53"/>
<name>A0A4Y2DL53_ARAVE</name>
<dbReference type="EMBL" id="BGPR01000389">
    <property type="protein sequence ID" value="GBM17471.1"/>
    <property type="molecule type" value="Genomic_DNA"/>
</dbReference>
<keyword evidence="1" id="KW-0732">Signal</keyword>
<feature type="chain" id="PRO_5021508385" evidence="1">
    <location>
        <begin position="20"/>
        <end position="80"/>
    </location>
</feature>
<evidence type="ECO:0000256" key="1">
    <source>
        <dbReference type="SAM" id="SignalP"/>
    </source>
</evidence>
<dbReference type="Proteomes" id="UP000499080">
    <property type="component" value="Unassembled WGS sequence"/>
</dbReference>
<organism evidence="2 3">
    <name type="scientific">Araneus ventricosus</name>
    <name type="common">Orbweaver spider</name>
    <name type="synonym">Epeira ventricosa</name>
    <dbReference type="NCBI Taxonomy" id="182803"/>
    <lineage>
        <taxon>Eukaryota</taxon>
        <taxon>Metazoa</taxon>
        <taxon>Ecdysozoa</taxon>
        <taxon>Arthropoda</taxon>
        <taxon>Chelicerata</taxon>
        <taxon>Arachnida</taxon>
        <taxon>Araneae</taxon>
        <taxon>Araneomorphae</taxon>
        <taxon>Entelegynae</taxon>
        <taxon>Araneoidea</taxon>
        <taxon>Araneidae</taxon>
        <taxon>Araneus</taxon>
    </lineage>
</organism>
<evidence type="ECO:0000313" key="2">
    <source>
        <dbReference type="EMBL" id="GBM17471.1"/>
    </source>
</evidence>
<keyword evidence="3" id="KW-1185">Reference proteome</keyword>
<protein>
    <submittedName>
        <fullName evidence="2">Uncharacterized protein</fullName>
    </submittedName>
</protein>
<sequence length="80" mass="8909">MKAVFILCCMAVVASLVSGDDYSINADFFDKAGLSRICNGNKTFSHYSMCEKRLRKTRRLPITAYDVDANALDDAFMSKS</sequence>
<evidence type="ECO:0000313" key="3">
    <source>
        <dbReference type="Proteomes" id="UP000499080"/>
    </source>
</evidence>